<dbReference type="PANTHER" id="PTHR11941">
    <property type="entry name" value="ENOYL-COA HYDRATASE-RELATED"/>
    <property type="match status" value="1"/>
</dbReference>
<dbReference type="Gene3D" id="3.90.226.10">
    <property type="entry name" value="2-enoyl-CoA Hydratase, Chain A, domain 1"/>
    <property type="match status" value="1"/>
</dbReference>
<dbReference type="InterPro" id="IPR001753">
    <property type="entry name" value="Enoyl-CoA_hydra/iso"/>
</dbReference>
<dbReference type="InterPro" id="IPR014748">
    <property type="entry name" value="Enoyl-CoA_hydra_C"/>
</dbReference>
<comment type="caution">
    <text evidence="3">The sequence shown here is derived from an EMBL/GenBank/DDBJ whole genome shotgun (WGS) entry which is preliminary data.</text>
</comment>
<dbReference type="Gene3D" id="1.10.12.10">
    <property type="entry name" value="Lyase 2-enoyl-coa Hydratase, Chain A, domain 2"/>
    <property type="match status" value="1"/>
</dbReference>
<reference evidence="3" key="1">
    <citation type="submission" date="2022-08" db="EMBL/GenBank/DDBJ databases">
        <authorList>
            <person name="Wang H."/>
        </authorList>
    </citation>
    <scope>NUCLEOTIDE SEQUENCE</scope>
    <source>
        <strain evidence="3">PS10</strain>
    </source>
</reference>
<dbReference type="InterPro" id="IPR029045">
    <property type="entry name" value="ClpP/crotonase-like_dom_sf"/>
</dbReference>
<evidence type="ECO:0000256" key="2">
    <source>
        <dbReference type="ARBA" id="ARBA00023239"/>
    </source>
</evidence>
<organism evidence="3 4">
    <name type="scientific">Campylobacter gastrosuis</name>
    <dbReference type="NCBI Taxonomy" id="2974576"/>
    <lineage>
        <taxon>Bacteria</taxon>
        <taxon>Pseudomonadati</taxon>
        <taxon>Campylobacterota</taxon>
        <taxon>Epsilonproteobacteria</taxon>
        <taxon>Campylobacterales</taxon>
        <taxon>Campylobacteraceae</taxon>
        <taxon>Campylobacter</taxon>
    </lineage>
</organism>
<accession>A0ABT7HSA5</accession>
<keyword evidence="2" id="KW-0456">Lyase</keyword>
<proteinExistence type="inferred from homology"/>
<keyword evidence="4" id="KW-1185">Reference proteome</keyword>
<dbReference type="RefSeq" id="WP_284938545.1">
    <property type="nucleotide sequence ID" value="NZ_JANURM010000021.1"/>
</dbReference>
<gene>
    <name evidence="3" type="ORF">NYG85_10560</name>
</gene>
<dbReference type="PANTHER" id="PTHR11941:SF54">
    <property type="entry name" value="ENOYL-COA HYDRATASE, MITOCHONDRIAL"/>
    <property type="match status" value="1"/>
</dbReference>
<dbReference type="Pfam" id="PF00378">
    <property type="entry name" value="ECH_1"/>
    <property type="match status" value="1"/>
</dbReference>
<comment type="similarity">
    <text evidence="1">Belongs to the enoyl-CoA hydratase/isomerase family.</text>
</comment>
<name>A0ABT7HSA5_9BACT</name>
<dbReference type="CDD" id="cd06558">
    <property type="entry name" value="crotonase-like"/>
    <property type="match status" value="1"/>
</dbReference>
<reference evidence="3" key="2">
    <citation type="journal article" date="2023" name="Microorganisms">
        <title>Isolation and Genomic Characteristics of Cat-Borne Campylobacter felis sp. nov. and Sheep-Borne Campylobacter ovis sp. nov.</title>
        <authorList>
            <person name="Wang H."/>
            <person name="Li Y."/>
            <person name="Gu Y."/>
            <person name="Zhou G."/>
            <person name="Chen X."/>
            <person name="Zhang X."/>
            <person name="Shao Z."/>
            <person name="Zhang J."/>
            <person name="Zhang M."/>
        </authorList>
    </citation>
    <scope>NUCLEOTIDE SEQUENCE</scope>
    <source>
        <strain evidence="3">PS10</strain>
    </source>
</reference>
<sequence length="262" mass="28490">MRDYFGSNEVKSELRDDGILILTINRPEKRNALNGVTSAKMDEIINRAETDKDVRVIIVTGAGDKSFCAGEDLSELSSTGECQTITPHGFGGLTNRLCAKPIICAVNGTAVGGGMEIAISCDIIVAVSQARFGLPEVKVGLIASTGGIVRMARELPRKIAMELCLTGRLIYADEAKEIGIVNYVVEPDELMPKAIELAELISQNAPLSLKITKEIMHLAPSMSLEDAMRYSDISYRFIEKTADGIEGPLAFMQKRKPNWQGK</sequence>
<dbReference type="EMBL" id="JANURM010000021">
    <property type="protein sequence ID" value="MDL0089801.1"/>
    <property type="molecule type" value="Genomic_DNA"/>
</dbReference>
<evidence type="ECO:0000256" key="1">
    <source>
        <dbReference type="ARBA" id="ARBA00005254"/>
    </source>
</evidence>
<evidence type="ECO:0000313" key="4">
    <source>
        <dbReference type="Proteomes" id="UP001173801"/>
    </source>
</evidence>
<dbReference type="Proteomes" id="UP001173801">
    <property type="component" value="Unassembled WGS sequence"/>
</dbReference>
<protein>
    <submittedName>
        <fullName evidence="3">Enoyl-CoA hydratase-related protein</fullName>
    </submittedName>
</protein>
<evidence type="ECO:0000313" key="3">
    <source>
        <dbReference type="EMBL" id="MDL0089801.1"/>
    </source>
</evidence>
<dbReference type="SUPFAM" id="SSF52096">
    <property type="entry name" value="ClpP/crotonase"/>
    <property type="match status" value="1"/>
</dbReference>